<dbReference type="GO" id="GO:0004526">
    <property type="term" value="F:ribonuclease P activity"/>
    <property type="evidence" value="ECO:0007669"/>
    <property type="project" value="TreeGrafter"/>
</dbReference>
<dbReference type="PANTHER" id="PTHR15396:SF1">
    <property type="entry name" value="RIBONUCLEASE P PROTEIN SUBUNIT P40"/>
    <property type="match status" value="1"/>
</dbReference>
<dbReference type="GO" id="GO:0001682">
    <property type="term" value="P:tRNA 5'-leader removal"/>
    <property type="evidence" value="ECO:0007669"/>
    <property type="project" value="InterPro"/>
</dbReference>
<dbReference type="OrthoDB" id="63112at2759"/>
<dbReference type="InParanoid" id="A0A0C3E678"/>
<dbReference type="Pfam" id="PF08584">
    <property type="entry name" value="Ribonuc_P_40"/>
    <property type="match status" value="1"/>
</dbReference>
<sequence>MHSRISTGALPSPHLDQLAASHPFIQQIDIVFPFSAHFEKTFSSLAASYCKAQFTLSDFFEHASHTPIDPPLTALPTKSDPDDTWCIDPRGILTLCLSKQPYERLGLVGKKLPFKGCQELHVIKIPLRKETQSVAVRARQKAALKTWDEDRTQSGYGKWEIAFVGGGASISSVEYQVRQFADVFIPAPELARSKEESKEEWEERVSELFEWVGMACLGAQRLKANDRVDPYVAVYDAPTPSSVGDMTHLRWTGLMDSVFVQSMLTAATSLVTTCPPDESSFISVTLHSNPMTPISYIPPQCISSSAEMKDPPPRVPHADAEDTVCLVLTKDTWMSGQSIGKWDAHWG</sequence>
<accession>A0A0C3E678</accession>
<gene>
    <name evidence="1" type="ORF">SCLCIDRAFT_106438</name>
</gene>
<dbReference type="GO" id="GO:0000171">
    <property type="term" value="F:ribonuclease MRP activity"/>
    <property type="evidence" value="ECO:0007669"/>
    <property type="project" value="TreeGrafter"/>
</dbReference>
<dbReference type="Proteomes" id="UP000053989">
    <property type="component" value="Unassembled WGS sequence"/>
</dbReference>
<evidence type="ECO:0000313" key="2">
    <source>
        <dbReference type="Proteomes" id="UP000053989"/>
    </source>
</evidence>
<dbReference type="GO" id="GO:0000447">
    <property type="term" value="P:endonucleolytic cleavage in ITS1 to separate SSU-rRNA from 5.8S rRNA and LSU-rRNA from tricistronic rRNA transcript (SSU-rRNA, 5.8S rRNA, LSU-rRNA)"/>
    <property type="evidence" value="ECO:0007669"/>
    <property type="project" value="TreeGrafter"/>
</dbReference>
<organism evidence="1 2">
    <name type="scientific">Scleroderma citrinum Foug A</name>
    <dbReference type="NCBI Taxonomy" id="1036808"/>
    <lineage>
        <taxon>Eukaryota</taxon>
        <taxon>Fungi</taxon>
        <taxon>Dikarya</taxon>
        <taxon>Basidiomycota</taxon>
        <taxon>Agaricomycotina</taxon>
        <taxon>Agaricomycetes</taxon>
        <taxon>Agaricomycetidae</taxon>
        <taxon>Boletales</taxon>
        <taxon>Sclerodermatineae</taxon>
        <taxon>Sclerodermataceae</taxon>
        <taxon>Scleroderma</taxon>
    </lineage>
</organism>
<name>A0A0C3E678_9AGAM</name>
<reference evidence="2" key="2">
    <citation type="submission" date="2015-01" db="EMBL/GenBank/DDBJ databases">
        <title>Evolutionary Origins and Diversification of the Mycorrhizal Mutualists.</title>
        <authorList>
            <consortium name="DOE Joint Genome Institute"/>
            <consortium name="Mycorrhizal Genomics Consortium"/>
            <person name="Kohler A."/>
            <person name="Kuo A."/>
            <person name="Nagy L.G."/>
            <person name="Floudas D."/>
            <person name="Copeland A."/>
            <person name="Barry K.W."/>
            <person name="Cichocki N."/>
            <person name="Veneault-Fourrey C."/>
            <person name="LaButti K."/>
            <person name="Lindquist E.A."/>
            <person name="Lipzen A."/>
            <person name="Lundell T."/>
            <person name="Morin E."/>
            <person name="Murat C."/>
            <person name="Riley R."/>
            <person name="Ohm R."/>
            <person name="Sun H."/>
            <person name="Tunlid A."/>
            <person name="Henrissat B."/>
            <person name="Grigoriev I.V."/>
            <person name="Hibbett D.S."/>
            <person name="Martin F."/>
        </authorList>
    </citation>
    <scope>NUCLEOTIDE SEQUENCE [LARGE SCALE GENOMIC DNA]</scope>
    <source>
        <strain evidence="2">Foug A</strain>
    </source>
</reference>
<dbReference type="GO" id="GO:0030681">
    <property type="term" value="C:multimeric ribonuclease P complex"/>
    <property type="evidence" value="ECO:0007669"/>
    <property type="project" value="TreeGrafter"/>
</dbReference>
<dbReference type="GO" id="GO:0000172">
    <property type="term" value="C:ribonuclease MRP complex"/>
    <property type="evidence" value="ECO:0007669"/>
    <property type="project" value="TreeGrafter"/>
</dbReference>
<proteinExistence type="predicted"/>
<dbReference type="PANTHER" id="PTHR15396">
    <property type="entry name" value="RIBONUCLEASE P PROTEIN SUBUNIT P40"/>
    <property type="match status" value="1"/>
</dbReference>
<dbReference type="EMBL" id="KN822010">
    <property type="protein sequence ID" value="KIM68295.1"/>
    <property type="molecule type" value="Genomic_DNA"/>
</dbReference>
<evidence type="ECO:0000313" key="1">
    <source>
        <dbReference type="EMBL" id="KIM68295.1"/>
    </source>
</evidence>
<reference evidence="1 2" key="1">
    <citation type="submission" date="2014-04" db="EMBL/GenBank/DDBJ databases">
        <authorList>
            <consortium name="DOE Joint Genome Institute"/>
            <person name="Kuo A."/>
            <person name="Kohler A."/>
            <person name="Nagy L.G."/>
            <person name="Floudas D."/>
            <person name="Copeland A."/>
            <person name="Barry K.W."/>
            <person name="Cichocki N."/>
            <person name="Veneault-Fourrey C."/>
            <person name="LaButti K."/>
            <person name="Lindquist E.A."/>
            <person name="Lipzen A."/>
            <person name="Lundell T."/>
            <person name="Morin E."/>
            <person name="Murat C."/>
            <person name="Sun H."/>
            <person name="Tunlid A."/>
            <person name="Henrissat B."/>
            <person name="Grigoriev I.V."/>
            <person name="Hibbett D.S."/>
            <person name="Martin F."/>
            <person name="Nordberg H.P."/>
            <person name="Cantor M.N."/>
            <person name="Hua S.X."/>
        </authorList>
    </citation>
    <scope>NUCLEOTIDE SEQUENCE [LARGE SCALE GENOMIC DNA]</scope>
    <source>
        <strain evidence="1 2">Foug A</strain>
    </source>
</reference>
<dbReference type="HOGENOM" id="CLU_055493_0_0_1"/>
<protein>
    <submittedName>
        <fullName evidence="1">Uncharacterized protein</fullName>
    </submittedName>
</protein>
<dbReference type="AlphaFoldDB" id="A0A0C3E678"/>
<dbReference type="STRING" id="1036808.A0A0C3E678"/>
<dbReference type="InterPro" id="IPR013893">
    <property type="entry name" value="RNase_P_Rpp40"/>
</dbReference>
<keyword evidence="2" id="KW-1185">Reference proteome</keyword>